<sequence length="165" mass="19743">MNSQNSIIVNIDSYLAAFITGLLDGENYAAVVPPDHYIGTLLYRLLSKVPEDCKFIPPVHYRKRQLKLYINSLGTRDNVRKRPDSYYYFPLSKQIEFEKNIRILFDELFFRTLSLTREYTDQQIKILIERFCEIYKIDYAQHCDALVKKYYRARMEKEGKLRTYD</sequence>
<dbReference type="RefSeq" id="WP_379993293.1">
    <property type="nucleotide sequence ID" value="NZ_JBHSGN010000002.1"/>
</dbReference>
<gene>
    <name evidence="1" type="ORF">ACFO6W_00225</name>
</gene>
<dbReference type="Proteomes" id="UP001596023">
    <property type="component" value="Unassembled WGS sequence"/>
</dbReference>
<accession>A0ABV9KQ39</accession>
<keyword evidence="2" id="KW-1185">Reference proteome</keyword>
<proteinExistence type="predicted"/>
<evidence type="ECO:0000313" key="2">
    <source>
        <dbReference type="Proteomes" id="UP001596023"/>
    </source>
</evidence>
<comment type="caution">
    <text evidence="1">The sequence shown here is derived from an EMBL/GenBank/DDBJ whole genome shotgun (WGS) entry which is preliminary data.</text>
</comment>
<name>A0ABV9KQ39_9BACT</name>
<organism evidence="1 2">
    <name type="scientific">Dysgonomonas termitidis</name>
    <dbReference type="NCBI Taxonomy" id="1516126"/>
    <lineage>
        <taxon>Bacteria</taxon>
        <taxon>Pseudomonadati</taxon>
        <taxon>Bacteroidota</taxon>
        <taxon>Bacteroidia</taxon>
        <taxon>Bacteroidales</taxon>
        <taxon>Dysgonomonadaceae</taxon>
        <taxon>Dysgonomonas</taxon>
    </lineage>
</organism>
<reference evidence="2" key="1">
    <citation type="journal article" date="2019" name="Int. J. Syst. Evol. Microbiol.">
        <title>The Global Catalogue of Microorganisms (GCM) 10K type strain sequencing project: providing services to taxonomists for standard genome sequencing and annotation.</title>
        <authorList>
            <consortium name="The Broad Institute Genomics Platform"/>
            <consortium name="The Broad Institute Genome Sequencing Center for Infectious Disease"/>
            <person name="Wu L."/>
            <person name="Ma J."/>
        </authorList>
    </citation>
    <scope>NUCLEOTIDE SEQUENCE [LARGE SCALE GENOMIC DNA]</scope>
    <source>
        <strain evidence="2">CCUG 66188</strain>
    </source>
</reference>
<evidence type="ECO:0000313" key="1">
    <source>
        <dbReference type="EMBL" id="MFC4672109.1"/>
    </source>
</evidence>
<dbReference type="EMBL" id="JBHSGN010000002">
    <property type="protein sequence ID" value="MFC4672109.1"/>
    <property type="molecule type" value="Genomic_DNA"/>
</dbReference>
<protein>
    <submittedName>
        <fullName evidence="1">Uncharacterized protein</fullName>
    </submittedName>
</protein>